<comment type="cofactor">
    <cofactor evidence="1">
        <name>heme</name>
        <dbReference type="ChEBI" id="CHEBI:30413"/>
    </cofactor>
</comment>
<keyword evidence="7" id="KW-0560">Oxidoreductase</keyword>
<dbReference type="InterPro" id="IPR010582">
    <property type="entry name" value="Catalase_immune_responsive"/>
</dbReference>
<sequence length="234" mass="25234">PRLFFNSITPIEQQFLINAIRFETSHLSQVVQKNVLEQLNKISHDVAVRVGKALGLDAPPADDKYYHNNQTKGLSIFGEELPTIATLIVGVLASTGSRNSLAQAKALKDAFKTSKVNVIVVAESLAAGVDQTYDAADAVSFDGIIVADGVDTLFDNTKKSSLFQPGRPSQIVNDGYNWGKPMGFLGSAKMAVKATSVVEGAGVYMRNSTATLVGDFQKGLAKFKFTDRFPMDTK</sequence>
<reference evidence="12 13" key="1">
    <citation type="journal article" date="2020" name="bioRxiv">
        <title>Whole genome comparisons of ergot fungi reveals the divergence and evolution of species within the genus Claviceps are the result of varying mechanisms driving genome evolution and host range expansion.</title>
        <authorList>
            <person name="Wyka S.A."/>
            <person name="Mondo S.J."/>
            <person name="Liu M."/>
            <person name="Dettman J."/>
            <person name="Nalam V."/>
            <person name="Broders K.D."/>
        </authorList>
    </citation>
    <scope>NUCLEOTIDE SEQUENCE [LARGE SCALE GENOMIC DNA]</scope>
    <source>
        <strain evidence="12 13">LM576</strain>
    </source>
</reference>
<feature type="domain" description="Catalase immune-responsive" evidence="10">
    <location>
        <begin position="1"/>
        <end position="54"/>
    </location>
</feature>
<dbReference type="Gene3D" id="3.40.50.880">
    <property type="match status" value="1"/>
</dbReference>
<dbReference type="InterPro" id="IPR024712">
    <property type="entry name" value="Catalase_clade2"/>
</dbReference>
<proteinExistence type="inferred from homology"/>
<evidence type="ECO:0000256" key="8">
    <source>
        <dbReference type="ARBA" id="ARBA00023004"/>
    </source>
</evidence>
<evidence type="ECO:0000256" key="4">
    <source>
        <dbReference type="ARBA" id="ARBA00022559"/>
    </source>
</evidence>
<dbReference type="InterPro" id="IPR029062">
    <property type="entry name" value="Class_I_gatase-like"/>
</dbReference>
<keyword evidence="8" id="KW-0408">Iron</keyword>
<evidence type="ECO:0000259" key="11">
    <source>
        <dbReference type="Pfam" id="PF18011"/>
    </source>
</evidence>
<comment type="similarity">
    <text evidence="2">Belongs to the catalase family.</text>
</comment>
<dbReference type="AlphaFoldDB" id="A0A9P7TXC2"/>
<evidence type="ECO:0000256" key="5">
    <source>
        <dbReference type="ARBA" id="ARBA00022617"/>
    </source>
</evidence>
<dbReference type="GO" id="GO:0004096">
    <property type="term" value="F:catalase activity"/>
    <property type="evidence" value="ECO:0007669"/>
    <property type="project" value="UniProtKB-EC"/>
</dbReference>
<dbReference type="CDD" id="cd03132">
    <property type="entry name" value="GATase1_catalase"/>
    <property type="match status" value="1"/>
</dbReference>
<dbReference type="EMBL" id="SRQM01000202">
    <property type="protein sequence ID" value="KAG6115870.1"/>
    <property type="molecule type" value="Genomic_DNA"/>
</dbReference>
<keyword evidence="13" id="KW-1185">Reference proteome</keyword>
<dbReference type="PANTHER" id="PTHR42821">
    <property type="entry name" value="CATALASE"/>
    <property type="match status" value="1"/>
</dbReference>
<dbReference type="Gene3D" id="1.20.1370.20">
    <property type="match status" value="1"/>
</dbReference>
<dbReference type="EC" id="1.11.1.6" evidence="3"/>
<dbReference type="PANTHER" id="PTHR42821:SF3">
    <property type="entry name" value="CATALASE B"/>
    <property type="match status" value="1"/>
</dbReference>
<dbReference type="InterPro" id="IPR041399">
    <property type="entry name" value="Catalase_large_C"/>
</dbReference>
<evidence type="ECO:0000256" key="1">
    <source>
        <dbReference type="ARBA" id="ARBA00001971"/>
    </source>
</evidence>
<evidence type="ECO:0000256" key="7">
    <source>
        <dbReference type="ARBA" id="ARBA00023002"/>
    </source>
</evidence>
<feature type="non-terminal residue" evidence="12">
    <location>
        <position position="1"/>
    </location>
</feature>
<keyword evidence="9" id="KW-0376">Hydrogen peroxide</keyword>
<gene>
    <name evidence="12" type="ORF">E4U13_002409</name>
</gene>
<keyword evidence="5" id="KW-0349">Heme</keyword>
<evidence type="ECO:0000313" key="13">
    <source>
        <dbReference type="Proteomes" id="UP000732380"/>
    </source>
</evidence>
<organism evidence="12 13">
    <name type="scientific">Claviceps humidiphila</name>
    <dbReference type="NCBI Taxonomy" id="1294629"/>
    <lineage>
        <taxon>Eukaryota</taxon>
        <taxon>Fungi</taxon>
        <taxon>Dikarya</taxon>
        <taxon>Ascomycota</taxon>
        <taxon>Pezizomycotina</taxon>
        <taxon>Sordariomycetes</taxon>
        <taxon>Hypocreomycetidae</taxon>
        <taxon>Hypocreales</taxon>
        <taxon>Clavicipitaceae</taxon>
        <taxon>Claviceps</taxon>
    </lineage>
</organism>
<evidence type="ECO:0000259" key="10">
    <source>
        <dbReference type="Pfam" id="PF06628"/>
    </source>
</evidence>
<dbReference type="InterPro" id="IPR020835">
    <property type="entry name" value="Catalase_sf"/>
</dbReference>
<dbReference type="SUPFAM" id="SSF56634">
    <property type="entry name" value="Heme-dependent catalase-like"/>
    <property type="match status" value="1"/>
</dbReference>
<evidence type="ECO:0000256" key="2">
    <source>
        <dbReference type="ARBA" id="ARBA00005329"/>
    </source>
</evidence>
<feature type="domain" description="Large catalase C-terminal" evidence="11">
    <location>
        <begin position="85"/>
        <end position="230"/>
    </location>
</feature>
<dbReference type="GO" id="GO:0006979">
    <property type="term" value="P:response to oxidative stress"/>
    <property type="evidence" value="ECO:0007669"/>
    <property type="project" value="InterPro"/>
</dbReference>
<dbReference type="GO" id="GO:0020037">
    <property type="term" value="F:heme binding"/>
    <property type="evidence" value="ECO:0007669"/>
    <property type="project" value="InterPro"/>
</dbReference>
<evidence type="ECO:0000256" key="9">
    <source>
        <dbReference type="ARBA" id="ARBA00023324"/>
    </source>
</evidence>
<keyword evidence="4" id="KW-0575">Peroxidase</keyword>
<dbReference type="Proteomes" id="UP000732380">
    <property type="component" value="Unassembled WGS sequence"/>
</dbReference>
<dbReference type="GO" id="GO:0042744">
    <property type="term" value="P:hydrogen peroxide catabolic process"/>
    <property type="evidence" value="ECO:0007669"/>
    <property type="project" value="UniProtKB-KW"/>
</dbReference>
<dbReference type="GO" id="GO:0005829">
    <property type="term" value="C:cytosol"/>
    <property type="evidence" value="ECO:0007669"/>
    <property type="project" value="TreeGrafter"/>
</dbReference>
<evidence type="ECO:0000313" key="12">
    <source>
        <dbReference type="EMBL" id="KAG6115870.1"/>
    </source>
</evidence>
<comment type="caution">
    <text evidence="12">The sequence shown here is derived from an EMBL/GenBank/DDBJ whole genome shotgun (WGS) entry which is preliminary data.</text>
</comment>
<keyword evidence="6" id="KW-0479">Metal-binding</keyword>
<name>A0A9P7TXC2_9HYPO</name>
<protein>
    <recommendedName>
        <fullName evidence="3">catalase</fullName>
        <ecNumber evidence="3">1.11.1.6</ecNumber>
    </recommendedName>
</protein>
<evidence type="ECO:0000256" key="6">
    <source>
        <dbReference type="ARBA" id="ARBA00022723"/>
    </source>
</evidence>
<dbReference type="Pfam" id="PF06628">
    <property type="entry name" value="Catalase-rel"/>
    <property type="match status" value="1"/>
</dbReference>
<accession>A0A9P7TXC2</accession>
<dbReference type="Pfam" id="PF18011">
    <property type="entry name" value="Catalase_C"/>
    <property type="match status" value="1"/>
</dbReference>
<dbReference type="InterPro" id="IPR043156">
    <property type="entry name" value="Catalase_clade2_helical"/>
</dbReference>
<dbReference type="GO" id="GO:0046872">
    <property type="term" value="F:metal ion binding"/>
    <property type="evidence" value="ECO:0007669"/>
    <property type="project" value="UniProtKB-KW"/>
</dbReference>
<evidence type="ECO:0000256" key="3">
    <source>
        <dbReference type="ARBA" id="ARBA00012314"/>
    </source>
</evidence>